<gene>
    <name evidence="1" type="ORF">F2Q68_00015946</name>
</gene>
<dbReference type="AlphaFoldDB" id="A0A8S9HP51"/>
<accession>A0A8S9HP51</accession>
<evidence type="ECO:0000313" key="2">
    <source>
        <dbReference type="Proteomes" id="UP000712281"/>
    </source>
</evidence>
<dbReference type="Proteomes" id="UP000712281">
    <property type="component" value="Unassembled WGS sequence"/>
</dbReference>
<reference evidence="1" key="1">
    <citation type="submission" date="2019-12" db="EMBL/GenBank/DDBJ databases">
        <title>Genome sequencing and annotation of Brassica cretica.</title>
        <authorList>
            <person name="Studholme D.J."/>
            <person name="Sarris P.F."/>
        </authorList>
    </citation>
    <scope>NUCLEOTIDE SEQUENCE</scope>
    <source>
        <strain evidence="1">PFS-001/15</strain>
        <tissue evidence="1">Leaf</tissue>
    </source>
</reference>
<evidence type="ECO:0000313" key="1">
    <source>
        <dbReference type="EMBL" id="KAF2558860.1"/>
    </source>
</evidence>
<sequence>MAHRFYAVANAGRRLNEQEVKTLNRSKVHGGFDEFLCRRFFIGDDQAVEATSVAYRERLNRATQEIEGRDAAARKEHNLACRSLAREYDAVLAVVKDKLRKKKKETAAEIHLQEVRARIEALTEYIEGGFELEEELERLRDREISLDLDYGLGSVSDPSLSRLELPEVFGDSVDQE</sequence>
<proteinExistence type="predicted"/>
<protein>
    <submittedName>
        <fullName evidence="1">Uncharacterized protein</fullName>
    </submittedName>
</protein>
<organism evidence="1 2">
    <name type="scientific">Brassica cretica</name>
    <name type="common">Mustard</name>
    <dbReference type="NCBI Taxonomy" id="69181"/>
    <lineage>
        <taxon>Eukaryota</taxon>
        <taxon>Viridiplantae</taxon>
        <taxon>Streptophyta</taxon>
        <taxon>Embryophyta</taxon>
        <taxon>Tracheophyta</taxon>
        <taxon>Spermatophyta</taxon>
        <taxon>Magnoliopsida</taxon>
        <taxon>eudicotyledons</taxon>
        <taxon>Gunneridae</taxon>
        <taxon>Pentapetalae</taxon>
        <taxon>rosids</taxon>
        <taxon>malvids</taxon>
        <taxon>Brassicales</taxon>
        <taxon>Brassicaceae</taxon>
        <taxon>Brassiceae</taxon>
        <taxon>Brassica</taxon>
    </lineage>
</organism>
<name>A0A8S9HP51_BRACR</name>
<dbReference type="EMBL" id="QGKW02001940">
    <property type="protein sequence ID" value="KAF2558860.1"/>
    <property type="molecule type" value="Genomic_DNA"/>
</dbReference>
<comment type="caution">
    <text evidence="1">The sequence shown here is derived from an EMBL/GenBank/DDBJ whole genome shotgun (WGS) entry which is preliminary data.</text>
</comment>